<name>A0A0F9TD71_9ZZZZ</name>
<sequence length="52" mass="5913">MKTKATNINISVDFHSNICEECEMEFIVIAIISEKMWAEQDVSICPYCGAKK</sequence>
<dbReference type="AlphaFoldDB" id="A0A0F9TD71"/>
<organism evidence="1">
    <name type="scientific">marine sediment metagenome</name>
    <dbReference type="NCBI Taxonomy" id="412755"/>
    <lineage>
        <taxon>unclassified sequences</taxon>
        <taxon>metagenomes</taxon>
        <taxon>ecological metagenomes</taxon>
    </lineage>
</organism>
<reference evidence="1" key="1">
    <citation type="journal article" date="2015" name="Nature">
        <title>Complex archaea that bridge the gap between prokaryotes and eukaryotes.</title>
        <authorList>
            <person name="Spang A."/>
            <person name="Saw J.H."/>
            <person name="Jorgensen S.L."/>
            <person name="Zaremba-Niedzwiedzka K."/>
            <person name="Martijn J."/>
            <person name="Lind A.E."/>
            <person name="van Eijk R."/>
            <person name="Schleper C."/>
            <person name="Guy L."/>
            <person name="Ettema T.J."/>
        </authorList>
    </citation>
    <scope>NUCLEOTIDE SEQUENCE</scope>
</reference>
<gene>
    <name evidence="1" type="ORF">LCGC14_0406620</name>
</gene>
<comment type="caution">
    <text evidence="1">The sequence shown here is derived from an EMBL/GenBank/DDBJ whole genome shotgun (WGS) entry which is preliminary data.</text>
</comment>
<accession>A0A0F9TD71</accession>
<dbReference type="EMBL" id="LAZR01000354">
    <property type="protein sequence ID" value="KKN72807.1"/>
    <property type="molecule type" value="Genomic_DNA"/>
</dbReference>
<protein>
    <submittedName>
        <fullName evidence="1">Uncharacterized protein</fullName>
    </submittedName>
</protein>
<evidence type="ECO:0000313" key="1">
    <source>
        <dbReference type="EMBL" id="KKN72807.1"/>
    </source>
</evidence>
<proteinExistence type="predicted"/>